<dbReference type="PANTHER" id="PTHR45526">
    <property type="entry name" value="TRANSCRIPTIONAL REGULATORY PROTEIN DPIA"/>
    <property type="match status" value="1"/>
</dbReference>
<feature type="domain" description="Response regulatory" evidence="10">
    <location>
        <begin position="3"/>
        <end position="120"/>
    </location>
</feature>
<dbReference type="Gene3D" id="3.40.50.2300">
    <property type="match status" value="1"/>
</dbReference>
<dbReference type="InterPro" id="IPR011006">
    <property type="entry name" value="CheY-like_superfamily"/>
</dbReference>
<protein>
    <submittedName>
        <fullName evidence="11">Response regulator</fullName>
    </submittedName>
</protein>
<name>A0ABW8VUE9_9BACI</name>
<evidence type="ECO:0000256" key="3">
    <source>
        <dbReference type="ARBA" id="ARBA00022553"/>
    </source>
</evidence>
<dbReference type="PROSITE" id="PS50110">
    <property type="entry name" value="RESPONSE_REGULATORY"/>
    <property type="match status" value="1"/>
</dbReference>
<dbReference type="EMBL" id="JBJOSA010000026">
    <property type="protein sequence ID" value="MFL8938984.1"/>
    <property type="molecule type" value="Genomic_DNA"/>
</dbReference>
<keyword evidence="12" id="KW-1185">Reference proteome</keyword>
<dbReference type="CDD" id="cd19925">
    <property type="entry name" value="REC_citrate_TCS"/>
    <property type="match status" value="1"/>
</dbReference>
<evidence type="ECO:0000256" key="1">
    <source>
        <dbReference type="ARBA" id="ARBA00004496"/>
    </source>
</evidence>
<dbReference type="SMART" id="SM00448">
    <property type="entry name" value="REC"/>
    <property type="match status" value="1"/>
</dbReference>
<dbReference type="InterPro" id="IPR024187">
    <property type="entry name" value="Sig_transdc_resp-reg_cit/mal"/>
</dbReference>
<evidence type="ECO:0000256" key="5">
    <source>
        <dbReference type="ARBA" id="ARBA00023015"/>
    </source>
</evidence>
<dbReference type="RefSeq" id="WP_411160419.1">
    <property type="nucleotide sequence ID" value="NZ_JBJOSA010000026.1"/>
</dbReference>
<gene>
    <name evidence="11" type="ORF">ACKA06_19540</name>
</gene>
<proteinExistence type="predicted"/>
<dbReference type="Proteomes" id="UP001628668">
    <property type="component" value="Unassembled WGS sequence"/>
</dbReference>
<dbReference type="InterPro" id="IPR001789">
    <property type="entry name" value="Sig_transdc_resp-reg_receiver"/>
</dbReference>
<comment type="caution">
    <text evidence="11">The sequence shown here is derived from an EMBL/GenBank/DDBJ whole genome shotgun (WGS) entry which is preliminary data.</text>
</comment>
<keyword evidence="5" id="KW-0805">Transcription regulation</keyword>
<evidence type="ECO:0000256" key="6">
    <source>
        <dbReference type="ARBA" id="ARBA00023125"/>
    </source>
</evidence>
<keyword evidence="4" id="KW-0902">Two-component regulatory system</keyword>
<keyword evidence="7" id="KW-0010">Activator</keyword>
<keyword evidence="3 9" id="KW-0597">Phosphoprotein</keyword>
<dbReference type="InterPro" id="IPR051271">
    <property type="entry name" value="2C-system_Tx_regulators"/>
</dbReference>
<organism evidence="11 12">
    <name type="scientific">Rossellomorea oryzaecorticis</name>
    <dbReference type="NCBI Taxonomy" id="1396505"/>
    <lineage>
        <taxon>Bacteria</taxon>
        <taxon>Bacillati</taxon>
        <taxon>Bacillota</taxon>
        <taxon>Bacilli</taxon>
        <taxon>Bacillales</taxon>
        <taxon>Bacillaceae</taxon>
        <taxon>Rossellomorea</taxon>
    </lineage>
</organism>
<dbReference type="PIRSF" id="PIRSF006171">
    <property type="entry name" value="RR_citrat_malat"/>
    <property type="match status" value="1"/>
</dbReference>
<evidence type="ECO:0000256" key="2">
    <source>
        <dbReference type="ARBA" id="ARBA00022490"/>
    </source>
</evidence>
<evidence type="ECO:0000313" key="12">
    <source>
        <dbReference type="Proteomes" id="UP001628668"/>
    </source>
</evidence>
<keyword evidence="6" id="KW-0238">DNA-binding</keyword>
<dbReference type="InterPro" id="IPR036388">
    <property type="entry name" value="WH-like_DNA-bd_sf"/>
</dbReference>
<sequence>MIKVLIVEDDPMVAKFNQIYLQDIPGFDLAGVATTINHAKEVLSKCKVDLILLDVFMPGNETGMDLLEEIRLKQYETDVILITAASEVENIQAALRMGVVDYLIKPFEFERFSKALTSYRKTTQIFENQATIGQNELDLLLKKDVLSPSGKASLPKGLTSRTLSIIYEEIKKLGEKSFSTDELAEVMTISRVSIRKYLKFLHEIGVVDESLNYGIGRPVYQYKLNKQNGVRLRNYYL</sequence>
<dbReference type="SUPFAM" id="SSF52172">
    <property type="entry name" value="CheY-like"/>
    <property type="match status" value="1"/>
</dbReference>
<evidence type="ECO:0000256" key="4">
    <source>
        <dbReference type="ARBA" id="ARBA00023012"/>
    </source>
</evidence>
<comment type="subcellular location">
    <subcellularLocation>
        <location evidence="1">Cytoplasm</location>
    </subcellularLocation>
</comment>
<accession>A0ABW8VUE9</accession>
<evidence type="ECO:0000256" key="8">
    <source>
        <dbReference type="ARBA" id="ARBA00023163"/>
    </source>
</evidence>
<feature type="modified residue" description="4-aspartylphosphate" evidence="9">
    <location>
        <position position="54"/>
    </location>
</feature>
<dbReference type="PANTHER" id="PTHR45526:SF1">
    <property type="entry name" value="TRANSCRIPTIONAL REGULATORY PROTEIN DCUR-RELATED"/>
    <property type="match status" value="1"/>
</dbReference>
<dbReference type="InterPro" id="IPR036390">
    <property type="entry name" value="WH_DNA-bd_sf"/>
</dbReference>
<evidence type="ECO:0000256" key="9">
    <source>
        <dbReference type="PROSITE-ProRule" id="PRU00169"/>
    </source>
</evidence>
<keyword evidence="8" id="KW-0804">Transcription</keyword>
<evidence type="ECO:0000313" key="11">
    <source>
        <dbReference type="EMBL" id="MFL8938984.1"/>
    </source>
</evidence>
<dbReference type="Gene3D" id="1.10.10.10">
    <property type="entry name" value="Winged helix-like DNA-binding domain superfamily/Winged helix DNA-binding domain"/>
    <property type="match status" value="1"/>
</dbReference>
<evidence type="ECO:0000256" key="7">
    <source>
        <dbReference type="ARBA" id="ARBA00023159"/>
    </source>
</evidence>
<reference evidence="11 12" key="1">
    <citation type="submission" date="2024-12" db="EMBL/GenBank/DDBJ databases">
        <authorList>
            <person name="Li X."/>
            <person name="Zhang D."/>
        </authorList>
    </citation>
    <scope>NUCLEOTIDE SEQUENCE [LARGE SCALE GENOMIC DNA]</scope>
    <source>
        <strain evidence="11 12">JCM19602</strain>
    </source>
</reference>
<dbReference type="Pfam" id="PF00072">
    <property type="entry name" value="Response_reg"/>
    <property type="match status" value="1"/>
</dbReference>
<keyword evidence="2" id="KW-0963">Cytoplasm</keyword>
<dbReference type="SUPFAM" id="SSF46785">
    <property type="entry name" value="Winged helix' DNA-binding domain"/>
    <property type="match status" value="1"/>
</dbReference>
<evidence type="ECO:0000259" key="10">
    <source>
        <dbReference type="PROSITE" id="PS50110"/>
    </source>
</evidence>